<evidence type="ECO:0000313" key="2">
    <source>
        <dbReference type="Proteomes" id="UP000033876"/>
    </source>
</evidence>
<comment type="caution">
    <text evidence="1">The sequence shown here is derived from an EMBL/GenBank/DDBJ whole genome shotgun (WGS) entry which is preliminary data.</text>
</comment>
<dbReference type="EMBL" id="LBTF01000059">
    <property type="protein sequence ID" value="KKQ34171.1"/>
    <property type="molecule type" value="Genomic_DNA"/>
</dbReference>
<proteinExistence type="predicted"/>
<accession>A0A0G0K0L7</accession>
<organism evidence="1 2">
    <name type="scientific">Candidatus Nomurabacteria bacterium GW2011_GWB1_37_5</name>
    <dbReference type="NCBI Taxonomy" id="1618742"/>
    <lineage>
        <taxon>Bacteria</taxon>
        <taxon>Candidatus Nomuraibacteriota</taxon>
    </lineage>
</organism>
<reference evidence="1 2" key="1">
    <citation type="journal article" date="2015" name="Nature">
        <title>rRNA introns, odd ribosomes, and small enigmatic genomes across a large radiation of phyla.</title>
        <authorList>
            <person name="Brown C.T."/>
            <person name="Hug L.A."/>
            <person name="Thomas B.C."/>
            <person name="Sharon I."/>
            <person name="Castelle C.J."/>
            <person name="Singh A."/>
            <person name="Wilkins M.J."/>
            <person name="Williams K.H."/>
            <person name="Banfield J.F."/>
        </authorList>
    </citation>
    <scope>NUCLEOTIDE SEQUENCE [LARGE SCALE GENOMIC DNA]</scope>
</reference>
<dbReference type="Proteomes" id="UP000033876">
    <property type="component" value="Unassembled WGS sequence"/>
</dbReference>
<protein>
    <submittedName>
        <fullName evidence="1">Uncharacterized protein</fullName>
    </submittedName>
</protein>
<dbReference type="AlphaFoldDB" id="A0A0G0K0L7"/>
<sequence>MKRILVLFAFLILGEQIYPQVWKPVGAGLNGEVYALLHDSVPVVISHSLDHWLLIILQNGMAAHGRN</sequence>
<gene>
    <name evidence="1" type="ORF">US50_C0059G0004</name>
</gene>
<name>A0A0G0K0L7_9BACT</name>
<evidence type="ECO:0000313" key="1">
    <source>
        <dbReference type="EMBL" id="KKQ34171.1"/>
    </source>
</evidence>